<protein>
    <submittedName>
        <fullName evidence="1">Uncharacterized protein</fullName>
    </submittedName>
</protein>
<comment type="caution">
    <text evidence="1">The sequence shown here is derived from an EMBL/GenBank/DDBJ whole genome shotgun (WGS) entry which is preliminary data.</text>
</comment>
<reference evidence="1 2" key="1">
    <citation type="journal article" date="2018" name="Proc. Natl. Acad. Sci. U.S.A.">
        <title>Linking secondary metabolites to gene clusters through genome sequencing of six diverse Aspergillus species.</title>
        <authorList>
            <person name="Kaerboelling I."/>
            <person name="Vesth T.C."/>
            <person name="Frisvad J.C."/>
            <person name="Nybo J.L."/>
            <person name="Theobald S."/>
            <person name="Kuo A."/>
            <person name="Bowyer P."/>
            <person name="Matsuda Y."/>
            <person name="Mondo S."/>
            <person name="Lyhne E.K."/>
            <person name="Kogle M.E."/>
            <person name="Clum A."/>
            <person name="Lipzen A."/>
            <person name="Salamov A."/>
            <person name="Ngan C.Y."/>
            <person name="Daum C."/>
            <person name="Chiniquy J."/>
            <person name="Barry K."/>
            <person name="LaButti K."/>
            <person name="Haridas S."/>
            <person name="Simmons B.A."/>
            <person name="Magnuson J.K."/>
            <person name="Mortensen U.H."/>
            <person name="Larsen T.O."/>
            <person name="Grigoriev I.V."/>
            <person name="Baker S.E."/>
            <person name="Andersen M.R."/>
        </authorList>
    </citation>
    <scope>NUCLEOTIDE SEQUENCE [LARGE SCALE GENOMIC DNA]</scope>
    <source>
        <strain evidence="1 2">IBT 24754</strain>
    </source>
</reference>
<evidence type="ECO:0000313" key="2">
    <source>
        <dbReference type="Proteomes" id="UP000244073"/>
    </source>
</evidence>
<evidence type="ECO:0000313" key="1">
    <source>
        <dbReference type="EMBL" id="PTU23727.1"/>
    </source>
</evidence>
<dbReference type="RefSeq" id="XP_040755119.1">
    <property type="nucleotide sequence ID" value="XM_040900460.1"/>
</dbReference>
<gene>
    <name evidence="1" type="ORF">P175DRAFT_0553040</name>
</gene>
<proteinExistence type="predicted"/>
<dbReference type="GeneID" id="63817344"/>
<accession>A0A2T5M5A8</accession>
<dbReference type="EMBL" id="MSFN02000001">
    <property type="protein sequence ID" value="PTU23727.1"/>
    <property type="molecule type" value="Genomic_DNA"/>
</dbReference>
<name>A0A2T5M5A8_9EURO</name>
<sequence>MDVTVSATPICYHLARVGGSFSSSATDGRSFLCKTEGFRLSDEVLLWDNEMGFLTVAPHLEEPVEPVVFQNMAHKVLHGVGHIDGVRSTHVIELHEVFSYGVHHQPLSPRPVVVRDFLARISLMKPQTLPVWKQLSFDRQNENSMTWKMGSPYANETAVT</sequence>
<dbReference type="Proteomes" id="UP000244073">
    <property type="component" value="Unassembled WGS sequence"/>
</dbReference>
<dbReference type="AlphaFoldDB" id="A0A2T5M5A8"/>
<dbReference type="VEuPathDB" id="FungiDB:P175DRAFT_0553040"/>
<organism evidence="1 2">
    <name type="scientific">Aspergillus ochraceoroseus IBT 24754</name>
    <dbReference type="NCBI Taxonomy" id="1392256"/>
    <lineage>
        <taxon>Eukaryota</taxon>
        <taxon>Fungi</taxon>
        <taxon>Dikarya</taxon>
        <taxon>Ascomycota</taxon>
        <taxon>Pezizomycotina</taxon>
        <taxon>Eurotiomycetes</taxon>
        <taxon>Eurotiomycetidae</taxon>
        <taxon>Eurotiales</taxon>
        <taxon>Aspergillaceae</taxon>
        <taxon>Aspergillus</taxon>
        <taxon>Aspergillus subgen. Nidulantes</taxon>
    </lineage>
</organism>